<sequence>MATAKLLTTLLVAATAQRDCACDPSLGLACAEARIAPWERDWRALRCDLRCCAEAATRALGWDAAVAAKQADPYGALVGGRSLRPFCDGELGWDRKRRAYAYRPLSPPPPNRAAVVVYFRGIGPGSRETRDARSPLLAAEAAARALNRSAALLIVAGDATFPPPGTAPVAGVDVWAANPGPGATALPLGFFEGCGPGRLDRDAYFAALRESRFVLCPRGFGDATFRFYEALLAGAVPVVDTAGDARFAALYADFPVVELASFDELSPAVLDAAERDLAARRLDLRRAFLPYWIGRIARDARPRERPPPRPKAPRELTAR</sequence>
<proteinExistence type="predicted"/>
<accession>A0ABR1FUI8</accession>
<dbReference type="Proteomes" id="UP001363151">
    <property type="component" value="Unassembled WGS sequence"/>
</dbReference>
<organism evidence="3 4">
    <name type="scientific">Aureococcus anophagefferens</name>
    <name type="common">Harmful bloom alga</name>
    <dbReference type="NCBI Taxonomy" id="44056"/>
    <lineage>
        <taxon>Eukaryota</taxon>
        <taxon>Sar</taxon>
        <taxon>Stramenopiles</taxon>
        <taxon>Ochrophyta</taxon>
        <taxon>Pelagophyceae</taxon>
        <taxon>Pelagomonadales</taxon>
        <taxon>Pelagomonadaceae</taxon>
        <taxon>Aureococcus</taxon>
    </lineage>
</organism>
<dbReference type="InterPro" id="IPR057538">
    <property type="entry name" value="RXYLT1_C"/>
</dbReference>
<dbReference type="PANTHER" id="PTHR15576:SF1">
    <property type="entry name" value="RIBITOL-5-PHOSPHATE XYLOSYLTRANSFERASE 1"/>
    <property type="match status" value="1"/>
</dbReference>
<evidence type="ECO:0000259" key="2">
    <source>
        <dbReference type="Pfam" id="PF24785"/>
    </source>
</evidence>
<reference evidence="3 4" key="1">
    <citation type="submission" date="2024-03" db="EMBL/GenBank/DDBJ databases">
        <title>Aureococcus anophagefferens CCMP1851 and Kratosvirus quantuckense: Draft genome of a second virus-susceptible host strain in the model system.</title>
        <authorList>
            <person name="Chase E."/>
            <person name="Truchon A.R."/>
            <person name="Schepens W."/>
            <person name="Wilhelm S.W."/>
        </authorList>
    </citation>
    <scope>NUCLEOTIDE SEQUENCE [LARGE SCALE GENOMIC DNA]</scope>
    <source>
        <strain evidence="3 4">CCMP1851</strain>
    </source>
</reference>
<keyword evidence="1" id="KW-0732">Signal</keyword>
<dbReference type="EMBL" id="JBBJCI010000227">
    <property type="protein sequence ID" value="KAK7238892.1"/>
    <property type="molecule type" value="Genomic_DNA"/>
</dbReference>
<feature type="signal peptide" evidence="1">
    <location>
        <begin position="1"/>
        <end position="16"/>
    </location>
</feature>
<evidence type="ECO:0000313" key="3">
    <source>
        <dbReference type="EMBL" id="KAK7238892.1"/>
    </source>
</evidence>
<name>A0ABR1FUI8_AURAN</name>
<evidence type="ECO:0000256" key="1">
    <source>
        <dbReference type="SAM" id="SignalP"/>
    </source>
</evidence>
<dbReference type="Pfam" id="PF24785">
    <property type="entry name" value="RXYLT1_C"/>
    <property type="match status" value="1"/>
</dbReference>
<keyword evidence="4" id="KW-1185">Reference proteome</keyword>
<comment type="caution">
    <text evidence="3">The sequence shown here is derived from an EMBL/GenBank/DDBJ whole genome shotgun (WGS) entry which is preliminary data.</text>
</comment>
<feature type="chain" id="PRO_5045279582" description="RXYLT1 C-terminal domain-containing protein" evidence="1">
    <location>
        <begin position="17"/>
        <end position="319"/>
    </location>
</feature>
<dbReference type="PANTHER" id="PTHR15576">
    <property type="entry name" value="RIBITOL-5-PHOSPHATE XYLOSYLTRANSFERASE 1"/>
    <property type="match status" value="1"/>
</dbReference>
<feature type="domain" description="RXYLT1 C-terminal" evidence="2">
    <location>
        <begin position="202"/>
        <end position="241"/>
    </location>
</feature>
<protein>
    <recommendedName>
        <fullName evidence="2">RXYLT1 C-terminal domain-containing protein</fullName>
    </recommendedName>
</protein>
<evidence type="ECO:0000313" key="4">
    <source>
        <dbReference type="Proteomes" id="UP001363151"/>
    </source>
</evidence>
<dbReference type="InterPro" id="IPR055286">
    <property type="entry name" value="RXYLT1-like"/>
</dbReference>
<gene>
    <name evidence="3" type="ORF">SO694_00026056</name>
</gene>